<dbReference type="PROSITE" id="PS51677">
    <property type="entry name" value="NODB"/>
    <property type="match status" value="1"/>
</dbReference>
<name>A0ABW6KG02_9BACI</name>
<feature type="domain" description="NodB homology" evidence="1">
    <location>
        <begin position="314"/>
        <end position="498"/>
    </location>
</feature>
<dbReference type="InterPro" id="IPR025987">
    <property type="entry name" value="GW_dom"/>
</dbReference>
<dbReference type="InterPro" id="IPR050248">
    <property type="entry name" value="Polysacc_deacetylase_ArnD"/>
</dbReference>
<comment type="caution">
    <text evidence="3">The sequence shown here is derived from an EMBL/GenBank/DDBJ whole genome shotgun (WGS) entry which is preliminary data.</text>
</comment>
<gene>
    <name evidence="3" type="ORF">ACFYKX_14305</name>
</gene>
<dbReference type="InterPro" id="IPR011330">
    <property type="entry name" value="Glyco_hydro/deAcase_b/a-brl"/>
</dbReference>
<dbReference type="Pfam" id="PF01522">
    <property type="entry name" value="Polysacc_deac_1"/>
    <property type="match status" value="1"/>
</dbReference>
<dbReference type="SUPFAM" id="SSF88713">
    <property type="entry name" value="Glycoside hydrolase/deacetylase"/>
    <property type="match status" value="1"/>
</dbReference>
<dbReference type="InterPro" id="IPR003646">
    <property type="entry name" value="SH3-like_bac-type"/>
</dbReference>
<proteinExistence type="predicted"/>
<evidence type="ECO:0000313" key="4">
    <source>
        <dbReference type="Proteomes" id="UP001601059"/>
    </source>
</evidence>
<dbReference type="RefSeq" id="WP_389361737.1">
    <property type="nucleotide sequence ID" value="NZ_JBIACK010000006.1"/>
</dbReference>
<evidence type="ECO:0000313" key="3">
    <source>
        <dbReference type="EMBL" id="MFE8701768.1"/>
    </source>
</evidence>
<sequence length="514" mass="57964">MKKILISIISITLLLLFISDSKGSVSASERTTDFLMKTGLETPLQAGAAVHYKVKTIIPPKQMVTVISEFQNRNKELWLNVKFGEQVGWIKKQGLSPIDINNQYFTSSSANAAIRRGALSTYDQVSTLQRGQIVKIIDKHISSNGDRWVRLDSGQSMGWVQLSDLELFHFSKDYLQESLLVTEAVKVRRGASYSEKVSFTIPEDSQVNIQSFIVINSEKWYRIQDGNRSGWISSKEVSGQPYHSNSFYVKDPTAIVRSGASVGYKVLANLTIGESVDKASEFVNAQNEIWYKITLGNGKEGWVLSSSLTKEKIKVAYLTIDDGPTIYTGQLLDVLKKYNAKATFFMLNNRMILHQGDVRRMIVEGHAVGSHSVTHDVNKIYASANSVVSEMVTTRNTIKKITGVNSNLMRVPYGSIPYMKSSYRDAVKKQGLIMWDWNIDSLDWKYKGSKYVDHTMSQIYKQEEKGNTPYILIHDLKSTIDHLPKLLSTLTKEGYILAPLSENMKPHQFSLTKK</sequence>
<protein>
    <submittedName>
        <fullName evidence="3">Polysaccharide deacetylase family protein</fullName>
    </submittedName>
</protein>
<keyword evidence="4" id="KW-1185">Reference proteome</keyword>
<dbReference type="Pfam" id="PF08239">
    <property type="entry name" value="SH3_3"/>
    <property type="match status" value="1"/>
</dbReference>
<reference evidence="3 4" key="1">
    <citation type="submission" date="2024-08" db="EMBL/GenBank/DDBJ databases">
        <title>Two novel Cytobacillus novel species.</title>
        <authorList>
            <person name="Liu G."/>
        </authorList>
    </citation>
    <scope>NUCLEOTIDE SEQUENCE [LARGE SCALE GENOMIC DNA]</scope>
    <source>
        <strain evidence="3 4">FJAT-54145</strain>
    </source>
</reference>
<evidence type="ECO:0000259" key="2">
    <source>
        <dbReference type="PROSITE" id="PS51781"/>
    </source>
</evidence>
<feature type="domain" description="SH3b" evidence="2">
    <location>
        <begin position="244"/>
        <end position="312"/>
    </location>
</feature>
<dbReference type="Gene3D" id="2.30.30.40">
    <property type="entry name" value="SH3 Domains"/>
    <property type="match status" value="3"/>
</dbReference>
<dbReference type="InterPro" id="IPR002509">
    <property type="entry name" value="NODB_dom"/>
</dbReference>
<dbReference type="Gene3D" id="3.20.20.370">
    <property type="entry name" value="Glycoside hydrolase/deacetylase"/>
    <property type="match status" value="1"/>
</dbReference>
<dbReference type="PANTHER" id="PTHR10587">
    <property type="entry name" value="GLYCOSYL TRANSFERASE-RELATED"/>
    <property type="match status" value="1"/>
</dbReference>
<evidence type="ECO:0000259" key="1">
    <source>
        <dbReference type="PROSITE" id="PS51677"/>
    </source>
</evidence>
<dbReference type="EMBL" id="JBIACK010000006">
    <property type="protein sequence ID" value="MFE8701768.1"/>
    <property type="molecule type" value="Genomic_DNA"/>
</dbReference>
<dbReference type="CDD" id="cd10944">
    <property type="entry name" value="CE4_SmPgdA_like"/>
    <property type="match status" value="1"/>
</dbReference>
<dbReference type="PROSITE" id="PS51781">
    <property type="entry name" value="SH3B"/>
    <property type="match status" value="1"/>
</dbReference>
<dbReference type="Pfam" id="PF13457">
    <property type="entry name" value="GW"/>
    <property type="match status" value="3"/>
</dbReference>
<dbReference type="PANTHER" id="PTHR10587:SF125">
    <property type="entry name" value="POLYSACCHARIDE DEACETYLASE YHEN-RELATED"/>
    <property type="match status" value="1"/>
</dbReference>
<dbReference type="Proteomes" id="UP001601059">
    <property type="component" value="Unassembled WGS sequence"/>
</dbReference>
<dbReference type="SMART" id="SM00287">
    <property type="entry name" value="SH3b"/>
    <property type="match status" value="3"/>
</dbReference>
<organism evidence="3 4">
    <name type="scientific">Cytobacillus spartinae</name>
    <dbReference type="NCBI Taxonomy" id="3299023"/>
    <lineage>
        <taxon>Bacteria</taxon>
        <taxon>Bacillati</taxon>
        <taxon>Bacillota</taxon>
        <taxon>Bacilli</taxon>
        <taxon>Bacillales</taxon>
        <taxon>Bacillaceae</taxon>
        <taxon>Cytobacillus</taxon>
    </lineage>
</organism>
<accession>A0ABW6KG02</accession>